<evidence type="ECO:0000256" key="1">
    <source>
        <dbReference type="SAM" id="Phobius"/>
    </source>
</evidence>
<evidence type="ECO:0000313" key="3">
    <source>
        <dbReference type="Proteomes" id="UP000199287"/>
    </source>
</evidence>
<sequence length="155" mass="17041">MGNFSIEKTGYQFFTMLLLGLMILTGQKIGLGTSIFVAFPGMMMLIVAALSAMMIKDIFPKSIFPAFGWATILGFVLSMPYSPTSEVFLRNVENINFMALTTPILAFAGISVGNKVNELKKMSWKLVVVALITFTAIYFTCASIAQFVLQLQGRI</sequence>
<keyword evidence="3" id="KW-1185">Reference proteome</keyword>
<reference evidence="3" key="1">
    <citation type="submission" date="2016-10" db="EMBL/GenBank/DDBJ databases">
        <authorList>
            <person name="Varghese N."/>
            <person name="Submissions S."/>
        </authorList>
    </citation>
    <scope>NUCLEOTIDE SEQUENCE [LARGE SCALE GENOMIC DNA]</scope>
    <source>
        <strain evidence="3">Z-7934</strain>
    </source>
</reference>
<feature type="transmembrane region" description="Helical" evidence="1">
    <location>
        <begin position="62"/>
        <end position="83"/>
    </location>
</feature>
<feature type="transmembrane region" description="Helical" evidence="1">
    <location>
        <begin position="95"/>
        <end position="114"/>
    </location>
</feature>
<keyword evidence="1" id="KW-0812">Transmembrane</keyword>
<organism evidence="2 3">
    <name type="scientific">Tindallia magadiensis</name>
    <dbReference type="NCBI Taxonomy" id="69895"/>
    <lineage>
        <taxon>Bacteria</taxon>
        <taxon>Bacillati</taxon>
        <taxon>Bacillota</taxon>
        <taxon>Clostridia</taxon>
        <taxon>Peptostreptococcales</taxon>
        <taxon>Tindalliaceae</taxon>
        <taxon>Tindallia</taxon>
    </lineage>
</organism>
<gene>
    <name evidence="2" type="ORF">SAMN05192551_103151</name>
</gene>
<dbReference type="Proteomes" id="UP000199287">
    <property type="component" value="Unassembled WGS sequence"/>
</dbReference>
<proteinExistence type="predicted"/>
<feature type="transmembrane region" description="Helical" evidence="1">
    <location>
        <begin position="35"/>
        <end position="55"/>
    </location>
</feature>
<keyword evidence="1" id="KW-1133">Transmembrane helix</keyword>
<evidence type="ECO:0008006" key="4">
    <source>
        <dbReference type="Google" id="ProtNLM"/>
    </source>
</evidence>
<evidence type="ECO:0000313" key="2">
    <source>
        <dbReference type="EMBL" id="SFH81735.1"/>
    </source>
</evidence>
<dbReference type="AlphaFoldDB" id="A0A1I3D4X2"/>
<name>A0A1I3D4X2_9FIRM</name>
<dbReference type="EMBL" id="FOQA01000003">
    <property type="protein sequence ID" value="SFH81735.1"/>
    <property type="molecule type" value="Genomic_DNA"/>
</dbReference>
<protein>
    <recommendedName>
        <fullName evidence="4">DUF340 domain-containing protein</fullName>
    </recommendedName>
</protein>
<feature type="transmembrane region" description="Helical" evidence="1">
    <location>
        <begin position="126"/>
        <end position="149"/>
    </location>
</feature>
<accession>A0A1I3D4X2</accession>
<dbReference type="STRING" id="69895.SAMN05192551_103151"/>
<keyword evidence="1" id="KW-0472">Membrane</keyword>
<dbReference type="RefSeq" id="WP_242939346.1">
    <property type="nucleotide sequence ID" value="NZ_FOQA01000003.1"/>
</dbReference>